<evidence type="ECO:0000259" key="3">
    <source>
        <dbReference type="Pfam" id="PF07282"/>
    </source>
</evidence>
<gene>
    <name evidence="4" type="ORF">BCV71DRAFT_258007</name>
</gene>
<dbReference type="Proteomes" id="UP000242381">
    <property type="component" value="Unassembled WGS sequence"/>
</dbReference>
<protein>
    <recommendedName>
        <fullName evidence="3">Cas12f1-like TNB domain-containing protein</fullName>
    </recommendedName>
</protein>
<keyword evidence="2" id="KW-0472">Membrane</keyword>
<organism evidence="4 5">
    <name type="scientific">Rhizopus microsporus</name>
    <dbReference type="NCBI Taxonomy" id="58291"/>
    <lineage>
        <taxon>Eukaryota</taxon>
        <taxon>Fungi</taxon>
        <taxon>Fungi incertae sedis</taxon>
        <taxon>Mucoromycota</taxon>
        <taxon>Mucoromycotina</taxon>
        <taxon>Mucoromycetes</taxon>
        <taxon>Mucorales</taxon>
        <taxon>Mucorineae</taxon>
        <taxon>Rhizopodaceae</taxon>
        <taxon>Rhizopus</taxon>
    </lineage>
</organism>
<reference evidence="4 5" key="1">
    <citation type="journal article" date="2016" name="Proc. Natl. Acad. Sci. U.S.A.">
        <title>Lipid metabolic changes in an early divergent fungus govern the establishment of a mutualistic symbiosis with endobacteria.</title>
        <authorList>
            <person name="Lastovetsky O.A."/>
            <person name="Gaspar M.L."/>
            <person name="Mondo S.J."/>
            <person name="LaButti K.M."/>
            <person name="Sandor L."/>
            <person name="Grigoriev I.V."/>
            <person name="Henry S.A."/>
            <person name="Pawlowska T.E."/>
        </authorList>
    </citation>
    <scope>NUCLEOTIDE SEQUENCE [LARGE SCALE GENOMIC DNA]</scope>
    <source>
        <strain evidence="4 5">ATCC 11559</strain>
    </source>
</reference>
<keyword evidence="1" id="KW-0238">DNA-binding</keyword>
<feature type="domain" description="Cas12f1-like TNB" evidence="3">
    <location>
        <begin position="94"/>
        <end position="152"/>
    </location>
</feature>
<accession>A0A1X0RR14</accession>
<evidence type="ECO:0000313" key="4">
    <source>
        <dbReference type="EMBL" id="ORE14439.1"/>
    </source>
</evidence>
<proteinExistence type="predicted"/>
<dbReference type="InterPro" id="IPR010095">
    <property type="entry name" value="Cas12f1-like_TNB"/>
</dbReference>
<dbReference type="EMBL" id="KV921472">
    <property type="protein sequence ID" value="ORE14439.1"/>
    <property type="molecule type" value="Genomic_DNA"/>
</dbReference>
<dbReference type="GO" id="GO:0003677">
    <property type="term" value="F:DNA binding"/>
    <property type="evidence" value="ECO:0007669"/>
    <property type="project" value="UniProtKB-KW"/>
</dbReference>
<name>A0A1X0RR14_RHIZD</name>
<evidence type="ECO:0000256" key="1">
    <source>
        <dbReference type="ARBA" id="ARBA00023125"/>
    </source>
</evidence>
<dbReference type="VEuPathDB" id="FungiDB:BCV72DRAFT_337371"/>
<sequence length="189" mass="22351">MTESTKLRAISLPKRHQLRLLAMCDSTAMSGYYTIFQRKPHFRNYRKKQKALNELRRHLFSGSHKHRPEDCFENHQCNSENNQSQHSKDAIYMASKYVVMVDEYLTSQICSCCLTRTTIRQLDTYGLKIQSALNCQTCNTRWNCDHMASINIRSIFIRQTMGLKYLGQGKLIYFIFTPFYFHCYQLFLS</sequence>
<dbReference type="AlphaFoldDB" id="A0A1X0RR14"/>
<evidence type="ECO:0000256" key="2">
    <source>
        <dbReference type="SAM" id="Phobius"/>
    </source>
</evidence>
<evidence type="ECO:0000313" key="5">
    <source>
        <dbReference type="Proteomes" id="UP000242381"/>
    </source>
</evidence>
<feature type="transmembrane region" description="Helical" evidence="2">
    <location>
        <begin position="171"/>
        <end position="188"/>
    </location>
</feature>
<keyword evidence="2" id="KW-1133">Transmembrane helix</keyword>
<keyword evidence="2" id="KW-0812">Transmembrane</keyword>
<dbReference type="Pfam" id="PF07282">
    <property type="entry name" value="Cas12f1-like_TNB"/>
    <property type="match status" value="1"/>
</dbReference>